<protein>
    <submittedName>
        <fullName evidence="3">Uncharacterized protein</fullName>
    </submittedName>
</protein>
<keyword evidence="4" id="KW-1185">Reference proteome</keyword>
<evidence type="ECO:0000256" key="1">
    <source>
        <dbReference type="SAM" id="MobiDB-lite"/>
    </source>
</evidence>
<comment type="caution">
    <text evidence="3">The sequence shown here is derived from an EMBL/GenBank/DDBJ whole genome shotgun (WGS) entry which is preliminary data.</text>
</comment>
<proteinExistence type="predicted"/>
<accession>A0A231HAK5</accession>
<reference evidence="3 4" key="1">
    <citation type="submission" date="2017-07" db="EMBL/GenBank/DDBJ databases">
        <title>First draft Genome Sequence of Nocardia cerradoensis isolated from human infection.</title>
        <authorList>
            <person name="Carrasco G."/>
        </authorList>
    </citation>
    <scope>NUCLEOTIDE SEQUENCE [LARGE SCALE GENOMIC DNA]</scope>
    <source>
        <strain evidence="3 4">CNM20130759</strain>
    </source>
</reference>
<keyword evidence="2" id="KW-1133">Transmembrane helix</keyword>
<dbReference type="RefSeq" id="WP_143859948.1">
    <property type="nucleotide sequence ID" value="NZ_JAAXOR010000001.1"/>
</dbReference>
<evidence type="ECO:0000313" key="3">
    <source>
        <dbReference type="EMBL" id="OXR45881.1"/>
    </source>
</evidence>
<gene>
    <name evidence="3" type="ORF">B7C42_02173</name>
</gene>
<dbReference type="AlphaFoldDB" id="A0A231HAK5"/>
<evidence type="ECO:0000256" key="2">
    <source>
        <dbReference type="SAM" id="Phobius"/>
    </source>
</evidence>
<organism evidence="3 4">
    <name type="scientific">Nocardia cerradoensis</name>
    <dbReference type="NCBI Taxonomy" id="85688"/>
    <lineage>
        <taxon>Bacteria</taxon>
        <taxon>Bacillati</taxon>
        <taxon>Actinomycetota</taxon>
        <taxon>Actinomycetes</taxon>
        <taxon>Mycobacteriales</taxon>
        <taxon>Nocardiaceae</taxon>
        <taxon>Nocardia</taxon>
    </lineage>
</organism>
<feature type="compositionally biased region" description="Low complexity" evidence="1">
    <location>
        <begin position="116"/>
        <end position="138"/>
    </location>
</feature>
<dbReference type="EMBL" id="NGAF01000003">
    <property type="protein sequence ID" value="OXR45881.1"/>
    <property type="molecule type" value="Genomic_DNA"/>
</dbReference>
<sequence length="286" mass="30142">MTYPPGPGPYGYGPQQPHDAGWGRDPNQPGSGWDAAPGGWETPAWDQQMPAPNWGQPAPGGYPTPPPPKNNTGLIVGIVFGVIALLVIAGGIVVVATRDSGGDNQAAGTSTPALVPATTDPRTTTAAPTTSASPGTSSHLSYQEYGHDWNFKAGDVELHADWVEGRDHPSCADIEVGGKLTSLGCQYAAEMVYKAEGGSLMLTQFIVGMSSSEKAAAAPDAYTDDDLTLRPGTYISNFATGKWKDDAEKQFLVITFATATGSVDENTVKKYLKYRHEDILGALAFR</sequence>
<name>A0A231HAK5_9NOCA</name>
<feature type="transmembrane region" description="Helical" evidence="2">
    <location>
        <begin position="74"/>
        <end position="96"/>
    </location>
</feature>
<feature type="compositionally biased region" description="Polar residues" evidence="1">
    <location>
        <begin position="102"/>
        <end position="112"/>
    </location>
</feature>
<feature type="region of interest" description="Disordered" evidence="1">
    <location>
        <begin position="1"/>
        <end position="66"/>
    </location>
</feature>
<dbReference type="Proteomes" id="UP000215506">
    <property type="component" value="Unassembled WGS sequence"/>
</dbReference>
<evidence type="ECO:0000313" key="4">
    <source>
        <dbReference type="Proteomes" id="UP000215506"/>
    </source>
</evidence>
<keyword evidence="2" id="KW-0812">Transmembrane</keyword>
<keyword evidence="2" id="KW-0472">Membrane</keyword>
<feature type="region of interest" description="Disordered" evidence="1">
    <location>
        <begin position="102"/>
        <end position="139"/>
    </location>
</feature>